<keyword evidence="1" id="KW-0812">Transmembrane</keyword>
<accession>A0AAV3YQS6</accession>
<proteinExistence type="predicted"/>
<keyword evidence="3" id="KW-1185">Reference proteome</keyword>
<dbReference type="AlphaFoldDB" id="A0AAV3YQS6"/>
<evidence type="ECO:0000313" key="3">
    <source>
        <dbReference type="Proteomes" id="UP000735302"/>
    </source>
</evidence>
<dbReference type="EMBL" id="BLXT01001370">
    <property type="protein sequence ID" value="GFN85094.1"/>
    <property type="molecule type" value="Genomic_DNA"/>
</dbReference>
<dbReference type="Proteomes" id="UP000735302">
    <property type="component" value="Unassembled WGS sequence"/>
</dbReference>
<evidence type="ECO:0008006" key="4">
    <source>
        <dbReference type="Google" id="ProtNLM"/>
    </source>
</evidence>
<keyword evidence="1" id="KW-1133">Transmembrane helix</keyword>
<evidence type="ECO:0000313" key="2">
    <source>
        <dbReference type="EMBL" id="GFN85094.1"/>
    </source>
</evidence>
<comment type="caution">
    <text evidence="2">The sequence shown here is derived from an EMBL/GenBank/DDBJ whole genome shotgun (WGS) entry which is preliminary data.</text>
</comment>
<feature type="transmembrane region" description="Helical" evidence="1">
    <location>
        <begin position="82"/>
        <end position="108"/>
    </location>
</feature>
<protein>
    <recommendedName>
        <fullName evidence="4">G-protein coupled receptors family 1 profile domain-containing protein</fullName>
    </recommendedName>
</protein>
<reference evidence="2 3" key="1">
    <citation type="journal article" date="2021" name="Elife">
        <title>Chloroplast acquisition without the gene transfer in kleptoplastic sea slugs, Plakobranchus ocellatus.</title>
        <authorList>
            <person name="Maeda T."/>
            <person name="Takahashi S."/>
            <person name="Yoshida T."/>
            <person name="Shimamura S."/>
            <person name="Takaki Y."/>
            <person name="Nagai Y."/>
            <person name="Toyoda A."/>
            <person name="Suzuki Y."/>
            <person name="Arimoto A."/>
            <person name="Ishii H."/>
            <person name="Satoh N."/>
            <person name="Nishiyama T."/>
            <person name="Hasebe M."/>
            <person name="Maruyama T."/>
            <person name="Minagawa J."/>
            <person name="Obokata J."/>
            <person name="Shigenobu S."/>
        </authorList>
    </citation>
    <scope>NUCLEOTIDE SEQUENCE [LARGE SCALE GENOMIC DNA]</scope>
</reference>
<gene>
    <name evidence="2" type="ORF">PoB_001160000</name>
</gene>
<keyword evidence="1" id="KW-0472">Membrane</keyword>
<organism evidence="2 3">
    <name type="scientific">Plakobranchus ocellatus</name>
    <dbReference type="NCBI Taxonomy" id="259542"/>
    <lineage>
        <taxon>Eukaryota</taxon>
        <taxon>Metazoa</taxon>
        <taxon>Spiralia</taxon>
        <taxon>Lophotrochozoa</taxon>
        <taxon>Mollusca</taxon>
        <taxon>Gastropoda</taxon>
        <taxon>Heterobranchia</taxon>
        <taxon>Euthyneura</taxon>
        <taxon>Panpulmonata</taxon>
        <taxon>Sacoglossa</taxon>
        <taxon>Placobranchoidea</taxon>
        <taxon>Plakobranchidae</taxon>
        <taxon>Plakobranchus</taxon>
    </lineage>
</organism>
<name>A0AAV3YQS6_9GAST</name>
<evidence type="ECO:0000256" key="1">
    <source>
        <dbReference type="SAM" id="Phobius"/>
    </source>
</evidence>
<sequence length="111" mass="11908">MASLYLSDIFKNASNLTLAYATDILTASSTTIRGFSEHTYHTTQVPQPGEDTAIAVTAAAGQVLENVTTKNPVPESLQTTRLIVQGFLTPIVVTIGLFGNLLNILVLFQVK</sequence>